<sequence>MAFKYAYKLSLTTFLLSRLSVAQVPGTNPPEVHPKLPTYKCTRVAGCVKQDTSVVLDWVFRSIHTVSTNEPCKTAWGVDRTICPDQLTCSKRCVVEGMDYYAAGVSTSGDALTLYQYNRGGTDAGSPRVYLLGPDGNYVLFNLNGQEISFDVDLSELPCGENGALYLSEMQADGGRSTLNPGGANYGSGYCDAQCPYQTWKNGNLDAAGPYCCNEMDILEANSRASQFAPHACAGNDCDKTGCPFNPYARGYKNYWGPGMTVDTTQPIRVLTQFITDDGSPHGTLSIIRRKYIQNGQVIASASASGDEIRSDGCLTGEEVGGFATMTKSFERGMVLAFSIWNDPGQYMHWLDSGDNGPCSATEGAPSYIQANYPNARVIFSKIRWGELDSTTSNTNPITTTSTTASGRLTTKLSSTLSTTSRATTTANTDFQSQWSQCYGIGYTGPTRCASGYTCSTLNPYYGQCL</sequence>
<evidence type="ECO:0000256" key="4">
    <source>
        <dbReference type="ARBA" id="ARBA00022801"/>
    </source>
</evidence>
<protein>
    <recommendedName>
        <fullName evidence="11">Glucanase</fullName>
        <ecNumber evidence="11">3.2.1.-</ecNumber>
    </recommendedName>
</protein>
<dbReference type="Proteomes" id="UP001373714">
    <property type="component" value="Unassembled WGS sequence"/>
</dbReference>
<dbReference type="GO" id="GO:0005576">
    <property type="term" value="C:extracellular region"/>
    <property type="evidence" value="ECO:0007669"/>
    <property type="project" value="InterPro"/>
</dbReference>
<keyword evidence="5 11" id="KW-0136">Cellulose degradation</keyword>
<dbReference type="Gene3D" id="2.70.100.10">
    <property type="entry name" value="Glycoside hydrolase, family 7, domain"/>
    <property type="match status" value="1"/>
</dbReference>
<organism evidence="14 15">
    <name type="scientific">Orbilia blumenaviensis</name>
    <dbReference type="NCBI Taxonomy" id="1796055"/>
    <lineage>
        <taxon>Eukaryota</taxon>
        <taxon>Fungi</taxon>
        <taxon>Dikarya</taxon>
        <taxon>Ascomycota</taxon>
        <taxon>Pezizomycotina</taxon>
        <taxon>Orbiliomycetes</taxon>
        <taxon>Orbiliales</taxon>
        <taxon>Orbiliaceae</taxon>
        <taxon>Orbilia</taxon>
    </lineage>
</organism>
<feature type="signal peptide" evidence="12">
    <location>
        <begin position="1"/>
        <end position="22"/>
    </location>
</feature>
<feature type="domain" description="CBM1" evidence="13">
    <location>
        <begin position="430"/>
        <end position="466"/>
    </location>
</feature>
<dbReference type="GO" id="GO:0030248">
    <property type="term" value="F:cellulose binding"/>
    <property type="evidence" value="ECO:0007669"/>
    <property type="project" value="InterPro"/>
</dbReference>
<dbReference type="PANTHER" id="PTHR33753:SF1">
    <property type="entry name" value="ENDO-BETA-1,4-GLUCANASE CELB"/>
    <property type="match status" value="1"/>
</dbReference>
<feature type="chain" id="PRO_5043328747" description="Glucanase" evidence="12">
    <location>
        <begin position="23"/>
        <end position="466"/>
    </location>
</feature>
<keyword evidence="4 11" id="KW-0378">Hydrolase</keyword>
<dbReference type="EMBL" id="JAVHNS010000009">
    <property type="protein sequence ID" value="KAK6343553.1"/>
    <property type="molecule type" value="Genomic_DNA"/>
</dbReference>
<comment type="similarity">
    <text evidence="2 11">Belongs to the glycosyl hydrolase 7 (cellulase C) family.</text>
</comment>
<dbReference type="InterPro" id="IPR013320">
    <property type="entry name" value="ConA-like_dom_sf"/>
</dbReference>
<evidence type="ECO:0000256" key="11">
    <source>
        <dbReference type="RuleBase" id="RU361164"/>
    </source>
</evidence>
<dbReference type="SUPFAM" id="SSF57180">
    <property type="entry name" value="Cellulose-binding domain"/>
    <property type="match status" value="1"/>
</dbReference>
<keyword evidence="10 11" id="KW-0624">Polysaccharide degradation</keyword>
<proteinExistence type="inferred from homology"/>
<dbReference type="InterPro" id="IPR001722">
    <property type="entry name" value="Glyco_hydro_7"/>
</dbReference>
<keyword evidence="8" id="KW-0119">Carbohydrate metabolism</keyword>
<evidence type="ECO:0000256" key="5">
    <source>
        <dbReference type="ARBA" id="ARBA00023001"/>
    </source>
</evidence>
<evidence type="ECO:0000256" key="10">
    <source>
        <dbReference type="ARBA" id="ARBA00023326"/>
    </source>
</evidence>
<evidence type="ECO:0000256" key="7">
    <source>
        <dbReference type="ARBA" id="ARBA00023180"/>
    </source>
</evidence>
<keyword evidence="7" id="KW-0325">Glycoprotein</keyword>
<dbReference type="InterPro" id="IPR037019">
    <property type="entry name" value="Glyco_hydro_7_sf"/>
</dbReference>
<name>A0AAV9UJL0_9PEZI</name>
<keyword evidence="6" id="KW-1015">Disulfide bond</keyword>
<comment type="catalytic activity">
    <reaction evidence="1">
        <text>Endohydrolysis of (1-&gt;4)-beta-D-glucosidic linkages in cellulose, lichenin and cereal beta-D-glucans.</text>
        <dbReference type="EC" id="3.2.1.4"/>
    </reaction>
</comment>
<gene>
    <name evidence="14" type="ORF">TWF730_011143</name>
</gene>
<evidence type="ECO:0000256" key="2">
    <source>
        <dbReference type="ARBA" id="ARBA00006044"/>
    </source>
</evidence>
<evidence type="ECO:0000259" key="13">
    <source>
        <dbReference type="PROSITE" id="PS51164"/>
    </source>
</evidence>
<dbReference type="AlphaFoldDB" id="A0AAV9UJL0"/>
<keyword evidence="15" id="KW-1185">Reference proteome</keyword>
<dbReference type="Pfam" id="PF00840">
    <property type="entry name" value="Glyco_hydro_7"/>
    <property type="match status" value="1"/>
</dbReference>
<dbReference type="PANTHER" id="PTHR33753">
    <property type="entry name" value="1,4-BETA-D-GLUCAN CELLOBIOHYDROLASE B"/>
    <property type="match status" value="1"/>
</dbReference>
<evidence type="ECO:0000313" key="15">
    <source>
        <dbReference type="Proteomes" id="UP001373714"/>
    </source>
</evidence>
<evidence type="ECO:0000256" key="1">
    <source>
        <dbReference type="ARBA" id="ARBA00000966"/>
    </source>
</evidence>
<accession>A0AAV9UJL0</accession>
<comment type="caution">
    <text evidence="14">The sequence shown here is derived from an EMBL/GenBank/DDBJ whole genome shotgun (WGS) entry which is preliminary data.</text>
</comment>
<dbReference type="CDD" id="cd07999">
    <property type="entry name" value="GH7_CBH_EG"/>
    <property type="match status" value="1"/>
</dbReference>
<dbReference type="PRINTS" id="PR00734">
    <property type="entry name" value="GLHYDRLASE7"/>
</dbReference>
<dbReference type="InterPro" id="IPR035971">
    <property type="entry name" value="CBD_sf"/>
</dbReference>
<dbReference type="GO" id="GO:0008810">
    <property type="term" value="F:cellulase activity"/>
    <property type="evidence" value="ECO:0007669"/>
    <property type="project" value="UniProtKB-EC"/>
</dbReference>
<evidence type="ECO:0000256" key="12">
    <source>
        <dbReference type="SAM" id="SignalP"/>
    </source>
</evidence>
<keyword evidence="3 12" id="KW-0732">Signal</keyword>
<evidence type="ECO:0000256" key="6">
    <source>
        <dbReference type="ARBA" id="ARBA00023157"/>
    </source>
</evidence>
<dbReference type="SMART" id="SM00236">
    <property type="entry name" value="fCBD"/>
    <property type="match status" value="1"/>
</dbReference>
<dbReference type="PROSITE" id="PS51164">
    <property type="entry name" value="CBM1_2"/>
    <property type="match status" value="1"/>
</dbReference>
<evidence type="ECO:0000256" key="3">
    <source>
        <dbReference type="ARBA" id="ARBA00022729"/>
    </source>
</evidence>
<reference evidence="14 15" key="1">
    <citation type="submission" date="2019-10" db="EMBL/GenBank/DDBJ databases">
        <authorList>
            <person name="Palmer J.M."/>
        </authorList>
    </citation>
    <scope>NUCLEOTIDE SEQUENCE [LARGE SCALE GENOMIC DNA]</scope>
    <source>
        <strain evidence="14 15">TWF730</strain>
    </source>
</reference>
<dbReference type="SUPFAM" id="SSF49899">
    <property type="entry name" value="Concanavalin A-like lectins/glucanases"/>
    <property type="match status" value="1"/>
</dbReference>
<evidence type="ECO:0000256" key="9">
    <source>
        <dbReference type="ARBA" id="ARBA00023295"/>
    </source>
</evidence>
<dbReference type="Pfam" id="PF00734">
    <property type="entry name" value="CBM_1"/>
    <property type="match status" value="1"/>
</dbReference>
<dbReference type="InterPro" id="IPR000254">
    <property type="entry name" value="CBD"/>
</dbReference>
<dbReference type="GO" id="GO:0030245">
    <property type="term" value="P:cellulose catabolic process"/>
    <property type="evidence" value="ECO:0007669"/>
    <property type="project" value="UniProtKB-KW"/>
</dbReference>
<dbReference type="EC" id="3.2.1.-" evidence="11"/>
<evidence type="ECO:0000313" key="14">
    <source>
        <dbReference type="EMBL" id="KAK6343553.1"/>
    </source>
</evidence>
<evidence type="ECO:0000256" key="8">
    <source>
        <dbReference type="ARBA" id="ARBA00023277"/>
    </source>
</evidence>
<keyword evidence="9 11" id="KW-0326">Glycosidase</keyword>